<name>A0AAV8WL02_9CUCU</name>
<evidence type="ECO:0000256" key="9">
    <source>
        <dbReference type="SAM" id="MobiDB-lite"/>
    </source>
</evidence>
<evidence type="ECO:0000256" key="4">
    <source>
        <dbReference type="ARBA" id="ARBA00011881"/>
    </source>
</evidence>
<dbReference type="InterPro" id="IPR029058">
    <property type="entry name" value="AB_hydrolase_fold"/>
</dbReference>
<dbReference type="Pfam" id="PF00326">
    <property type="entry name" value="Peptidase_S9"/>
    <property type="match status" value="1"/>
</dbReference>
<evidence type="ECO:0000313" key="13">
    <source>
        <dbReference type="Proteomes" id="UP001162156"/>
    </source>
</evidence>
<dbReference type="Pfam" id="PF19283">
    <property type="entry name" value="APEH_N"/>
    <property type="match status" value="1"/>
</dbReference>
<evidence type="ECO:0000313" key="12">
    <source>
        <dbReference type="EMBL" id="KAJ8927445.1"/>
    </source>
</evidence>
<dbReference type="Proteomes" id="UP001162156">
    <property type="component" value="Unassembled WGS sequence"/>
</dbReference>
<dbReference type="GO" id="GO:0006508">
    <property type="term" value="P:proteolysis"/>
    <property type="evidence" value="ECO:0007669"/>
    <property type="project" value="InterPro"/>
</dbReference>
<keyword evidence="7" id="KW-0963">Cytoplasm</keyword>
<feature type="domain" description="Peptidase S9 prolyl oligopeptidase catalytic" evidence="10">
    <location>
        <begin position="431"/>
        <end position="583"/>
    </location>
</feature>
<reference evidence="12" key="1">
    <citation type="journal article" date="2023" name="Insect Mol. Biol.">
        <title>Genome sequencing provides insights into the evolution of gene families encoding plant cell wall-degrading enzymes in longhorned beetles.</title>
        <authorList>
            <person name="Shin N.R."/>
            <person name="Okamura Y."/>
            <person name="Kirsch R."/>
            <person name="Pauchet Y."/>
        </authorList>
    </citation>
    <scope>NUCLEOTIDE SEQUENCE</scope>
    <source>
        <strain evidence="12">RBIC_L_NR</strain>
    </source>
</reference>
<evidence type="ECO:0000259" key="11">
    <source>
        <dbReference type="Pfam" id="PF19283"/>
    </source>
</evidence>
<dbReference type="EC" id="3.4.19.1" evidence="5"/>
<dbReference type="GO" id="GO:0008242">
    <property type="term" value="F:omega peptidase activity"/>
    <property type="evidence" value="ECO:0007669"/>
    <property type="project" value="UniProtKB-EC"/>
</dbReference>
<accession>A0AAV8WL02</accession>
<dbReference type="Gene3D" id="2.120.10.30">
    <property type="entry name" value="TolB, C-terminal domain"/>
    <property type="match status" value="1"/>
</dbReference>
<comment type="similarity">
    <text evidence="3">Belongs to the peptidase S9C family.</text>
</comment>
<keyword evidence="13" id="KW-1185">Reference proteome</keyword>
<evidence type="ECO:0000256" key="8">
    <source>
        <dbReference type="ARBA" id="ARBA00022801"/>
    </source>
</evidence>
<dbReference type="InterPro" id="IPR011042">
    <property type="entry name" value="6-blade_b-propeller_TolB-like"/>
</dbReference>
<feature type="compositionally biased region" description="Basic and acidic residues" evidence="9">
    <location>
        <begin position="139"/>
        <end position="151"/>
    </location>
</feature>
<dbReference type="PANTHER" id="PTHR42776:SF4">
    <property type="entry name" value="ACYLAMINO-ACID-RELEASING ENZYME"/>
    <property type="match status" value="1"/>
</dbReference>
<dbReference type="GO" id="GO:0005737">
    <property type="term" value="C:cytoplasm"/>
    <property type="evidence" value="ECO:0007669"/>
    <property type="project" value="UniProtKB-SubCell"/>
</dbReference>
<dbReference type="SUPFAM" id="SSF82171">
    <property type="entry name" value="DPP6 N-terminal domain-like"/>
    <property type="match status" value="1"/>
</dbReference>
<dbReference type="InterPro" id="IPR045550">
    <property type="entry name" value="AARE_N"/>
</dbReference>
<dbReference type="PANTHER" id="PTHR42776">
    <property type="entry name" value="SERINE PEPTIDASE S9 FAMILY MEMBER"/>
    <property type="match status" value="1"/>
</dbReference>
<dbReference type="AlphaFoldDB" id="A0AAV8WL02"/>
<keyword evidence="8" id="KW-0378">Hydrolase</keyword>
<dbReference type="InterPro" id="IPR001375">
    <property type="entry name" value="Peptidase_S9_cat"/>
</dbReference>
<evidence type="ECO:0000256" key="5">
    <source>
        <dbReference type="ARBA" id="ARBA00012917"/>
    </source>
</evidence>
<evidence type="ECO:0000256" key="3">
    <source>
        <dbReference type="ARBA" id="ARBA00010040"/>
    </source>
</evidence>
<proteinExistence type="inferred from homology"/>
<sequence length="621" mass="68604">MTSKVDKIVKTYKSLAQVPTLIGANIRSNGIVSTSWSQRNLERGKTTKFTKDIFMSSLTKLTEGMPMDISSDSNFSIYENLWDFVVNFRVLSRNSASEKFRAVLRENDSKQYLEIWQDNNILRTVDVVASDIHGPVYSDAEKKSPKSEPFYKRKGPSSNEGANGDEEKQKARSTCSYKTGVNNLWVKKKSVLVEYNIESDTLEVLKGVPDDISVAQPKYSPDGTYIVGVAYETEPRKLGVIYCSNRLSTVFKLDFEGNFLKLPLNGQAVKSPIFSPDGQFILWLQRRVGGPHVSGMSLVKTSLPLTENVKNGEIIELSFEDGSQQIVDVHKDIVLAVQRNFFSQDKVVMGKLPESGSEASISWNEVTTSTTIPGLENSTYVYLDLSSKGEEGDSVRSFNAIYIGPKNGNSKSVPLIVWPHGGPHSAFSNNFIMEASVFLSFGYAVILVNYRGSSGSGQKSIDFLLGKIGKADVADCILATDTALETFPWLNPHSVALVGGSHGGFLVTHLSGQYPDKFKAVVARNPVIDVASMSIISDIPDWCYVEAGMEYTQKGEINNDILLAMRKASPIVHAHKVKAPNAFADRMNLYDDNHPLATVTNEIDNIINTLLWIEEHLGIVH</sequence>
<gene>
    <name evidence="12" type="ORF">NQ314_020115</name>
</gene>
<dbReference type="GO" id="GO:0004252">
    <property type="term" value="F:serine-type endopeptidase activity"/>
    <property type="evidence" value="ECO:0007669"/>
    <property type="project" value="TreeGrafter"/>
</dbReference>
<evidence type="ECO:0000256" key="1">
    <source>
        <dbReference type="ARBA" id="ARBA00000721"/>
    </source>
</evidence>
<comment type="subcellular location">
    <subcellularLocation>
        <location evidence="2">Cytoplasm</location>
    </subcellularLocation>
</comment>
<comment type="catalytic activity">
    <reaction evidence="1">
        <text>Cleavage of an N-acetyl or N-formyl amino acid from the N-terminus of a polypeptide.</text>
        <dbReference type="EC" id="3.4.19.1"/>
    </reaction>
</comment>
<feature type="region of interest" description="Disordered" evidence="9">
    <location>
        <begin position="138"/>
        <end position="173"/>
    </location>
</feature>
<feature type="domain" description="Acylamino-acid-releasing enzyme N-terminal" evidence="11">
    <location>
        <begin position="105"/>
        <end position="284"/>
    </location>
</feature>
<organism evidence="12 13">
    <name type="scientific">Rhamnusium bicolor</name>
    <dbReference type="NCBI Taxonomy" id="1586634"/>
    <lineage>
        <taxon>Eukaryota</taxon>
        <taxon>Metazoa</taxon>
        <taxon>Ecdysozoa</taxon>
        <taxon>Arthropoda</taxon>
        <taxon>Hexapoda</taxon>
        <taxon>Insecta</taxon>
        <taxon>Pterygota</taxon>
        <taxon>Neoptera</taxon>
        <taxon>Endopterygota</taxon>
        <taxon>Coleoptera</taxon>
        <taxon>Polyphaga</taxon>
        <taxon>Cucujiformia</taxon>
        <taxon>Chrysomeloidea</taxon>
        <taxon>Cerambycidae</taxon>
        <taxon>Lepturinae</taxon>
        <taxon>Rhagiini</taxon>
        <taxon>Rhamnusium</taxon>
    </lineage>
</organism>
<comment type="subunit">
    <text evidence="4">Homotetramer.</text>
</comment>
<evidence type="ECO:0000256" key="2">
    <source>
        <dbReference type="ARBA" id="ARBA00004496"/>
    </source>
</evidence>
<evidence type="ECO:0000259" key="10">
    <source>
        <dbReference type="Pfam" id="PF00326"/>
    </source>
</evidence>
<evidence type="ECO:0000256" key="6">
    <source>
        <dbReference type="ARBA" id="ARBA00018421"/>
    </source>
</evidence>
<evidence type="ECO:0000256" key="7">
    <source>
        <dbReference type="ARBA" id="ARBA00022490"/>
    </source>
</evidence>
<protein>
    <recommendedName>
        <fullName evidence="6">Acylamino-acid-releasing enzyme</fullName>
        <ecNumber evidence="5">3.4.19.1</ecNumber>
    </recommendedName>
</protein>
<dbReference type="SUPFAM" id="SSF53474">
    <property type="entry name" value="alpha/beta-Hydrolases"/>
    <property type="match status" value="1"/>
</dbReference>
<dbReference type="Gene3D" id="3.40.50.1820">
    <property type="entry name" value="alpha/beta hydrolase"/>
    <property type="match status" value="1"/>
</dbReference>
<comment type="caution">
    <text evidence="12">The sequence shown here is derived from an EMBL/GenBank/DDBJ whole genome shotgun (WGS) entry which is preliminary data.</text>
</comment>
<dbReference type="EMBL" id="JANEYF010005661">
    <property type="protein sequence ID" value="KAJ8927445.1"/>
    <property type="molecule type" value="Genomic_DNA"/>
</dbReference>